<gene>
    <name evidence="2" type="ORF">CLV36_1178</name>
</gene>
<dbReference type="EMBL" id="PVTZ01000017">
    <property type="protein sequence ID" value="PRZ12029.1"/>
    <property type="molecule type" value="Genomic_DNA"/>
</dbReference>
<name>A0ABX5EK04_9BACL</name>
<dbReference type="PANTHER" id="PTHR39209">
    <property type="match status" value="1"/>
</dbReference>
<dbReference type="Proteomes" id="UP000238836">
    <property type="component" value="Unassembled WGS sequence"/>
</dbReference>
<evidence type="ECO:0000313" key="3">
    <source>
        <dbReference type="Proteomes" id="UP000238836"/>
    </source>
</evidence>
<protein>
    <submittedName>
        <fullName evidence="2">DNA/RNA-binding domain of Phe-tRNA-synthetase-like protein</fullName>
    </submittedName>
</protein>
<dbReference type="PANTHER" id="PTHR39209:SF2">
    <property type="entry name" value="CYTOPLASMIC PROTEIN"/>
    <property type="match status" value="1"/>
</dbReference>
<feature type="domain" description="B3/B4 tRNA-binding" evidence="1">
    <location>
        <begin position="58"/>
        <end position="208"/>
    </location>
</feature>
<dbReference type="SMART" id="SM00873">
    <property type="entry name" value="B3_4"/>
    <property type="match status" value="1"/>
</dbReference>
<organism evidence="2 3">
    <name type="scientific">Laceyella sediminis</name>
    <dbReference type="NCBI Taxonomy" id="573074"/>
    <lineage>
        <taxon>Bacteria</taxon>
        <taxon>Bacillati</taxon>
        <taxon>Bacillota</taxon>
        <taxon>Bacilli</taxon>
        <taxon>Bacillales</taxon>
        <taxon>Thermoactinomycetaceae</taxon>
        <taxon>Laceyella</taxon>
    </lineage>
</organism>
<sequence>MKSFHVSLDEKIVQRYPDANVHFMLASNLHRVNHELIRDYLATVETRIDHDRAKEVSTGWRAVYQSMGIKPSKYLCSFESLYKRAVKQKPVFGIHPVVDAYNAISLSYQLCMGAYDLDTVRDEIILRLSAGGELFYGIGMQTPLTLDADAVVYADKKRILCAYWNHRDAEATKITEATRTAIFFADGAKAEDRSRATLALRQLADLLGSGVICSSLYSLDQHKPSASLMLPLDECEETGSTCSF</sequence>
<proteinExistence type="predicted"/>
<reference evidence="2 3" key="1">
    <citation type="submission" date="2018-03" db="EMBL/GenBank/DDBJ databases">
        <title>Genomic Encyclopedia of Archaeal and Bacterial Type Strains, Phase II (KMG-II): from individual species to whole genera.</title>
        <authorList>
            <person name="Goeker M."/>
        </authorList>
    </citation>
    <scope>NUCLEOTIDE SEQUENCE [LARGE SCALE GENOMIC DNA]</scope>
    <source>
        <strain evidence="2 3">RHA1</strain>
    </source>
</reference>
<keyword evidence="3" id="KW-1185">Reference proteome</keyword>
<evidence type="ECO:0000259" key="1">
    <source>
        <dbReference type="SMART" id="SM00873"/>
    </source>
</evidence>
<dbReference type="SUPFAM" id="SSF56037">
    <property type="entry name" value="PheT/TilS domain"/>
    <property type="match status" value="1"/>
</dbReference>
<evidence type="ECO:0000313" key="2">
    <source>
        <dbReference type="EMBL" id="PRZ12029.1"/>
    </source>
</evidence>
<dbReference type="Gene3D" id="3.50.40.10">
    <property type="entry name" value="Phenylalanyl-trna Synthetase, Chain B, domain 3"/>
    <property type="match status" value="1"/>
</dbReference>
<dbReference type="InterPro" id="IPR020825">
    <property type="entry name" value="Phe-tRNA_synthase-like_B3/B4"/>
</dbReference>
<dbReference type="InterPro" id="IPR005146">
    <property type="entry name" value="B3/B4_tRNA-bd"/>
</dbReference>
<dbReference type="RefSeq" id="WP_022738359.1">
    <property type="nucleotide sequence ID" value="NZ_PVTZ01000017.1"/>
</dbReference>
<accession>A0ABX5EK04</accession>
<dbReference type="Pfam" id="PF03483">
    <property type="entry name" value="B3_4"/>
    <property type="match status" value="1"/>
</dbReference>
<comment type="caution">
    <text evidence="2">The sequence shown here is derived from an EMBL/GenBank/DDBJ whole genome shotgun (WGS) entry which is preliminary data.</text>
</comment>